<dbReference type="InterPro" id="IPR011032">
    <property type="entry name" value="GroES-like_sf"/>
</dbReference>
<dbReference type="KEGG" id="psai:C3B54_111142"/>
<evidence type="ECO:0000256" key="1">
    <source>
        <dbReference type="ARBA" id="ARBA00001947"/>
    </source>
</evidence>
<gene>
    <name evidence="7" type="ORF">C3B54_111142</name>
</gene>
<dbReference type="InterPro" id="IPR020843">
    <property type="entry name" value="ER"/>
</dbReference>
<dbReference type="InterPro" id="IPR050129">
    <property type="entry name" value="Zn_alcohol_dh"/>
</dbReference>
<keyword evidence="4 7" id="KW-0560">Oxidoreductase</keyword>
<comment type="cofactor">
    <cofactor evidence="1 5">
        <name>Zn(2+)</name>
        <dbReference type="ChEBI" id="CHEBI:29105"/>
    </cofactor>
</comment>
<dbReference type="CDD" id="cd08235">
    <property type="entry name" value="iditol_2_DH_like"/>
    <property type="match status" value="1"/>
</dbReference>
<dbReference type="InterPro" id="IPR013154">
    <property type="entry name" value="ADH-like_N"/>
</dbReference>
<dbReference type="AlphaFoldDB" id="A0A2L2BR04"/>
<sequence length="350" mass="36504">MKAAIYRGPEDLSVETVPSPEVGPHEAKMRVHACATCGTDAKIFHHGHPRLEPPQIIGHEIAGEIIELGEDVQGLAIGDRVQVIAAVPCGECWACRAGRMGICINQTSMGYQYPGGFAEEMIIPHEVLKADGVNHIPDHVSYDEASVTEPLACALNAQSLVNVGPGDNVLVMGAGPIGCLHVRLARAAGADKVFLADINGGRLELSQAVVHADRAVDMSIEDLAQVMADETDGIGPSVIITAAPSGAAQEQALDIVAPGGRVSFFGGLPKDKPMISVDSNVVHYRELIIAGANGSSPAQNREALGLIASGAVPVADLITHRLPLDQVREAIHAVTSGDAIKVVIRPGESA</sequence>
<dbReference type="EC" id="1.1.1.17" evidence="7"/>
<dbReference type="Gene3D" id="3.90.180.10">
    <property type="entry name" value="Medium-chain alcohol dehydrogenases, catalytic domain"/>
    <property type="match status" value="1"/>
</dbReference>
<dbReference type="PANTHER" id="PTHR43401:SF2">
    <property type="entry name" value="L-THREONINE 3-DEHYDROGENASE"/>
    <property type="match status" value="1"/>
</dbReference>
<dbReference type="RefSeq" id="WP_104913630.1">
    <property type="nucleotide sequence ID" value="NZ_CP026923.1"/>
</dbReference>
<organism evidence="7 8">
    <name type="scientific">Pontimonas salivibrio</name>
    <dbReference type="NCBI Taxonomy" id="1159327"/>
    <lineage>
        <taxon>Bacteria</taxon>
        <taxon>Bacillati</taxon>
        <taxon>Actinomycetota</taxon>
        <taxon>Actinomycetes</taxon>
        <taxon>Micrococcales</taxon>
        <taxon>Microbacteriaceae</taxon>
        <taxon>Pontimonas</taxon>
    </lineage>
</organism>
<dbReference type="Gene3D" id="3.40.50.720">
    <property type="entry name" value="NAD(P)-binding Rossmann-like Domain"/>
    <property type="match status" value="1"/>
</dbReference>
<accession>A0A2L2BR04</accession>
<dbReference type="InterPro" id="IPR002328">
    <property type="entry name" value="ADH_Zn_CS"/>
</dbReference>
<dbReference type="PANTHER" id="PTHR43401">
    <property type="entry name" value="L-THREONINE 3-DEHYDROGENASE"/>
    <property type="match status" value="1"/>
</dbReference>
<dbReference type="InterPro" id="IPR013149">
    <property type="entry name" value="ADH-like_C"/>
</dbReference>
<dbReference type="Pfam" id="PF08240">
    <property type="entry name" value="ADH_N"/>
    <property type="match status" value="1"/>
</dbReference>
<reference evidence="7 8" key="1">
    <citation type="submission" date="2018-02" db="EMBL/GenBank/DDBJ databases">
        <title>Complete genome of the streamlined marine actinobacterium Pontimonas salivibrio CL-TW6 adapted to coastal planktonic lifestype.</title>
        <authorList>
            <person name="Cho B.C."/>
            <person name="Hardies S.C."/>
            <person name="Jang G.I."/>
            <person name="Hwang C.Y."/>
        </authorList>
    </citation>
    <scope>NUCLEOTIDE SEQUENCE [LARGE SCALE GENOMIC DNA]</scope>
    <source>
        <strain evidence="7 8">CL-TW6</strain>
    </source>
</reference>
<dbReference type="Pfam" id="PF00107">
    <property type="entry name" value="ADH_zinc_N"/>
    <property type="match status" value="1"/>
</dbReference>
<dbReference type="InterPro" id="IPR036291">
    <property type="entry name" value="NAD(P)-bd_dom_sf"/>
</dbReference>
<feature type="domain" description="Enoyl reductase (ER)" evidence="6">
    <location>
        <begin position="8"/>
        <end position="344"/>
    </location>
</feature>
<dbReference type="PROSITE" id="PS00059">
    <property type="entry name" value="ADH_ZINC"/>
    <property type="match status" value="1"/>
</dbReference>
<dbReference type="GO" id="GO:0008926">
    <property type="term" value="F:mannitol-1-phosphate 5-dehydrogenase activity"/>
    <property type="evidence" value="ECO:0007669"/>
    <property type="project" value="UniProtKB-EC"/>
</dbReference>
<evidence type="ECO:0000313" key="7">
    <source>
        <dbReference type="EMBL" id="AVG24103.1"/>
    </source>
</evidence>
<dbReference type="SUPFAM" id="SSF50129">
    <property type="entry name" value="GroES-like"/>
    <property type="match status" value="1"/>
</dbReference>
<evidence type="ECO:0000256" key="3">
    <source>
        <dbReference type="ARBA" id="ARBA00022833"/>
    </source>
</evidence>
<keyword evidence="8" id="KW-1185">Reference proteome</keyword>
<keyword evidence="2 5" id="KW-0479">Metal-binding</keyword>
<evidence type="ECO:0000256" key="5">
    <source>
        <dbReference type="RuleBase" id="RU361277"/>
    </source>
</evidence>
<evidence type="ECO:0000313" key="8">
    <source>
        <dbReference type="Proteomes" id="UP000243077"/>
    </source>
</evidence>
<dbReference type="Proteomes" id="UP000243077">
    <property type="component" value="Chromosome"/>
</dbReference>
<evidence type="ECO:0000259" key="6">
    <source>
        <dbReference type="SMART" id="SM00829"/>
    </source>
</evidence>
<evidence type="ECO:0000256" key="4">
    <source>
        <dbReference type="ARBA" id="ARBA00023002"/>
    </source>
</evidence>
<evidence type="ECO:0000256" key="2">
    <source>
        <dbReference type="ARBA" id="ARBA00022723"/>
    </source>
</evidence>
<dbReference type="SUPFAM" id="SSF51735">
    <property type="entry name" value="NAD(P)-binding Rossmann-fold domains"/>
    <property type="match status" value="1"/>
</dbReference>
<protein>
    <submittedName>
        <fullName evidence="7">Mannitol-1-P dehydrogenase</fullName>
        <ecNumber evidence="7">1.1.1.17</ecNumber>
    </submittedName>
</protein>
<keyword evidence="3 5" id="KW-0862">Zinc</keyword>
<name>A0A2L2BR04_9MICO</name>
<dbReference type="EMBL" id="CP026923">
    <property type="protein sequence ID" value="AVG24103.1"/>
    <property type="molecule type" value="Genomic_DNA"/>
</dbReference>
<dbReference type="GO" id="GO:0008270">
    <property type="term" value="F:zinc ion binding"/>
    <property type="evidence" value="ECO:0007669"/>
    <property type="project" value="InterPro"/>
</dbReference>
<proteinExistence type="inferred from homology"/>
<dbReference type="OrthoDB" id="9797931at2"/>
<comment type="similarity">
    <text evidence="5">Belongs to the zinc-containing alcohol dehydrogenase family.</text>
</comment>
<dbReference type="SMART" id="SM00829">
    <property type="entry name" value="PKS_ER"/>
    <property type="match status" value="1"/>
</dbReference>